<dbReference type="EMBL" id="QZAR01000107">
    <property type="protein sequence ID" value="THW88205.1"/>
    <property type="molecule type" value="Genomic_DNA"/>
</dbReference>
<feature type="compositionally biased region" description="Polar residues" evidence="1">
    <location>
        <begin position="54"/>
        <end position="75"/>
    </location>
</feature>
<sequence>MQTSVPVDNEFDGSISRSPRAQGVKHDHAEENPQAPNKAPRLETITKRDGPLSDTPSQSATPSGTSRPKQVQSSARAIHEQRLPPMQKILATAPAPVRSPAHLNGSLPAFATQMNGQPLGPLRFDDTNQVASDSSLQNTSAAQPLPANFDHNISRMDAPVQNPRMAQVPTYSQASANGNAVFHALHDDQIGPYRQAPFHTAQLPSRPPPPHPCLHDVNLLSSIAQSLASLRKEKVLEILATAAMHHADIYATIQKELAQEAVGKHATQSSLFKHLAAQSRDEYRAAADRDNAIAAAYAAQDVQNQQRQQYQHNQHYQQNLQPGAIENKHNQVEEEVEEESEDEQEEEEEEEEEPLTFAQNTNRVEYILHTRYAGLRDSQQSYIIVEAATKIEDQIESIASQVRNTSPFETKSEAVFELCNIGRLVVQQTNGYLGSKIQDHMSYSSVLVSSLQALCCKLEEREMMAIGRMLKNDLEQLDKEREGCFEGFDVVVEQFRQAAAGMREGGPKRNGAAAVDLTG</sequence>
<proteinExistence type="predicted"/>
<accession>A0A4S9B607</accession>
<comment type="caution">
    <text evidence="2">The sequence shown here is derived from an EMBL/GenBank/DDBJ whole genome shotgun (WGS) entry which is preliminary data.</text>
</comment>
<feature type="region of interest" description="Disordered" evidence="1">
    <location>
        <begin position="330"/>
        <end position="360"/>
    </location>
</feature>
<protein>
    <submittedName>
        <fullName evidence="2">Uncharacterized protein</fullName>
    </submittedName>
</protein>
<evidence type="ECO:0000313" key="2">
    <source>
        <dbReference type="EMBL" id="THW88205.1"/>
    </source>
</evidence>
<feature type="compositionally biased region" description="Acidic residues" evidence="1">
    <location>
        <begin position="333"/>
        <end position="354"/>
    </location>
</feature>
<name>A0A4S9B607_AURPU</name>
<dbReference type="Proteomes" id="UP000304928">
    <property type="component" value="Unassembled WGS sequence"/>
</dbReference>
<gene>
    <name evidence="2" type="ORF">D6D15_06135</name>
</gene>
<dbReference type="AlphaFoldDB" id="A0A4S9B607"/>
<feature type="region of interest" description="Disordered" evidence="1">
    <location>
        <begin position="1"/>
        <end position="75"/>
    </location>
</feature>
<evidence type="ECO:0000313" key="3">
    <source>
        <dbReference type="Proteomes" id="UP000304928"/>
    </source>
</evidence>
<organism evidence="2 3">
    <name type="scientific">Aureobasidium pullulans</name>
    <name type="common">Black yeast</name>
    <name type="synonym">Pullularia pullulans</name>
    <dbReference type="NCBI Taxonomy" id="5580"/>
    <lineage>
        <taxon>Eukaryota</taxon>
        <taxon>Fungi</taxon>
        <taxon>Dikarya</taxon>
        <taxon>Ascomycota</taxon>
        <taxon>Pezizomycotina</taxon>
        <taxon>Dothideomycetes</taxon>
        <taxon>Dothideomycetidae</taxon>
        <taxon>Dothideales</taxon>
        <taxon>Saccotheciaceae</taxon>
        <taxon>Aureobasidium</taxon>
    </lineage>
</organism>
<evidence type="ECO:0000256" key="1">
    <source>
        <dbReference type="SAM" id="MobiDB-lite"/>
    </source>
</evidence>
<feature type="compositionally biased region" description="Basic and acidic residues" evidence="1">
    <location>
        <begin position="40"/>
        <end position="51"/>
    </location>
</feature>
<reference evidence="2 3" key="1">
    <citation type="submission" date="2018-10" db="EMBL/GenBank/DDBJ databases">
        <title>Fifty Aureobasidium pullulans genomes reveal a recombining polyextremotolerant generalist.</title>
        <authorList>
            <person name="Gostincar C."/>
            <person name="Turk M."/>
            <person name="Zajc J."/>
            <person name="Gunde-Cimerman N."/>
        </authorList>
    </citation>
    <scope>NUCLEOTIDE SEQUENCE [LARGE SCALE GENOMIC DNA]</scope>
    <source>
        <strain evidence="2 3">EXF-10507</strain>
    </source>
</reference>